<keyword evidence="3" id="KW-0444">Lipid biosynthesis</keyword>
<dbReference type="SUPFAM" id="SSF56024">
    <property type="entry name" value="Phospholipase D/nuclease"/>
    <property type="match status" value="2"/>
</dbReference>
<evidence type="ECO:0000256" key="12">
    <source>
        <dbReference type="NCBIfam" id="TIGR04265"/>
    </source>
</evidence>
<evidence type="ECO:0000313" key="16">
    <source>
        <dbReference type="Proteomes" id="UP000262325"/>
    </source>
</evidence>
<evidence type="ECO:0000259" key="14">
    <source>
        <dbReference type="PROSITE" id="PS50035"/>
    </source>
</evidence>
<evidence type="ECO:0000256" key="4">
    <source>
        <dbReference type="ARBA" id="ARBA00022679"/>
    </source>
</evidence>
<organism evidence="15 16">
    <name type="scientific">Flexistipes sinusarabici</name>
    <dbReference type="NCBI Taxonomy" id="2352"/>
    <lineage>
        <taxon>Bacteria</taxon>
        <taxon>Pseudomonadati</taxon>
        <taxon>Deferribacterota</taxon>
        <taxon>Deferribacteres</taxon>
        <taxon>Deferribacterales</taxon>
        <taxon>Flexistipitaceae</taxon>
        <taxon>Flexistipes</taxon>
    </lineage>
</organism>
<evidence type="ECO:0000256" key="11">
    <source>
        <dbReference type="ARBA" id="ARBA00023264"/>
    </source>
</evidence>
<comment type="caution">
    <text evidence="15">The sequence shown here is derived from an EMBL/GenBank/DDBJ whole genome shotgun (WGS) entry which is preliminary data.</text>
</comment>
<dbReference type="PROSITE" id="PS50035">
    <property type="entry name" value="PLD"/>
    <property type="match status" value="2"/>
</dbReference>
<name>A0A3D5QC57_FLESI</name>
<evidence type="ECO:0000256" key="7">
    <source>
        <dbReference type="ARBA" id="ARBA00022989"/>
    </source>
</evidence>
<protein>
    <recommendedName>
        <fullName evidence="12">Cardiolipin synthase</fullName>
        <ecNumber evidence="12">2.7.8.-</ecNumber>
    </recommendedName>
</protein>
<dbReference type="InterPro" id="IPR022924">
    <property type="entry name" value="Cardiolipin_synthase"/>
</dbReference>
<evidence type="ECO:0000256" key="6">
    <source>
        <dbReference type="ARBA" id="ARBA00022737"/>
    </source>
</evidence>
<keyword evidence="4" id="KW-0808">Transferase</keyword>
<feature type="domain" description="PLD phosphodiesterase" evidence="14">
    <location>
        <begin position="205"/>
        <end position="232"/>
    </location>
</feature>
<keyword evidence="5 13" id="KW-0812">Transmembrane</keyword>
<dbReference type="InterPro" id="IPR001736">
    <property type="entry name" value="PLipase_D/transphosphatidylase"/>
</dbReference>
<proteinExistence type="predicted"/>
<dbReference type="CDD" id="cd09112">
    <property type="entry name" value="PLDc_CLS_2"/>
    <property type="match status" value="1"/>
</dbReference>
<keyword evidence="8" id="KW-0443">Lipid metabolism</keyword>
<feature type="domain" description="PLD phosphodiesterase" evidence="14">
    <location>
        <begin position="381"/>
        <end position="408"/>
    </location>
</feature>
<dbReference type="Pfam" id="PF13396">
    <property type="entry name" value="PLDc_N"/>
    <property type="match status" value="1"/>
</dbReference>
<dbReference type="EMBL" id="DPPF01000085">
    <property type="protein sequence ID" value="HCW92849.1"/>
    <property type="molecule type" value="Genomic_DNA"/>
</dbReference>
<dbReference type="EC" id="2.7.8.-" evidence="12"/>
<evidence type="ECO:0000313" key="15">
    <source>
        <dbReference type="EMBL" id="HCW92849.1"/>
    </source>
</evidence>
<evidence type="ECO:0000256" key="9">
    <source>
        <dbReference type="ARBA" id="ARBA00023136"/>
    </source>
</evidence>
<evidence type="ECO:0000256" key="3">
    <source>
        <dbReference type="ARBA" id="ARBA00022516"/>
    </source>
</evidence>
<dbReference type="Gene3D" id="3.30.870.10">
    <property type="entry name" value="Endonuclease Chain A"/>
    <property type="match status" value="2"/>
</dbReference>
<keyword evidence="2" id="KW-1003">Cell membrane</keyword>
<keyword evidence="7 13" id="KW-1133">Transmembrane helix</keyword>
<keyword evidence="11" id="KW-1208">Phospholipid metabolism</keyword>
<evidence type="ECO:0000256" key="8">
    <source>
        <dbReference type="ARBA" id="ARBA00023098"/>
    </source>
</evidence>
<gene>
    <name evidence="15" type="primary">cls</name>
    <name evidence="15" type="ORF">DHM44_04130</name>
</gene>
<dbReference type="Proteomes" id="UP000262325">
    <property type="component" value="Unassembled WGS sequence"/>
</dbReference>
<comment type="subcellular location">
    <subcellularLocation>
        <location evidence="1">Cell membrane</location>
        <topology evidence="1">Multi-pass membrane protein</topology>
    </subcellularLocation>
</comment>
<dbReference type="InterPro" id="IPR027379">
    <property type="entry name" value="CLS_N"/>
</dbReference>
<dbReference type="GO" id="GO:0008808">
    <property type="term" value="F:cardiolipin synthase activity"/>
    <property type="evidence" value="ECO:0007669"/>
    <property type="project" value="UniProtKB-UniRule"/>
</dbReference>
<feature type="transmembrane region" description="Helical" evidence="13">
    <location>
        <begin position="6"/>
        <end position="24"/>
    </location>
</feature>
<dbReference type="GO" id="GO:0005886">
    <property type="term" value="C:plasma membrane"/>
    <property type="evidence" value="ECO:0007669"/>
    <property type="project" value="UniProtKB-SubCell"/>
</dbReference>
<evidence type="ECO:0000256" key="13">
    <source>
        <dbReference type="SAM" id="Phobius"/>
    </source>
</evidence>
<dbReference type="PANTHER" id="PTHR21248:SF22">
    <property type="entry name" value="PHOSPHOLIPASE D"/>
    <property type="match status" value="1"/>
</dbReference>
<reference evidence="15 16" key="1">
    <citation type="journal article" date="2018" name="Nat. Biotechnol.">
        <title>A standardized bacterial taxonomy based on genome phylogeny substantially revises the tree of life.</title>
        <authorList>
            <person name="Parks D.H."/>
            <person name="Chuvochina M."/>
            <person name="Waite D.W."/>
            <person name="Rinke C."/>
            <person name="Skarshewski A."/>
            <person name="Chaumeil P.A."/>
            <person name="Hugenholtz P."/>
        </authorList>
    </citation>
    <scope>NUCLEOTIDE SEQUENCE [LARGE SCALE GENOMIC DNA]</scope>
    <source>
        <strain evidence="15">UBA8672</strain>
    </source>
</reference>
<dbReference type="InterPro" id="IPR025202">
    <property type="entry name" value="PLD-like_dom"/>
</dbReference>
<dbReference type="NCBIfam" id="TIGR04265">
    <property type="entry name" value="bac_cardiolipin"/>
    <property type="match status" value="1"/>
</dbReference>
<dbReference type="AlphaFoldDB" id="A0A3D5QC57"/>
<sequence>MNVFRLFAEYFSLILSIALVLVVLSGRKEARATFSWVLIIIFFPYLGALLYLIFGNPRLKKLVDVKLKSRRNVSVKKYFDKMPEYKNSRLANLVETVTNLKPQLCYDLELLPSATDKYSKLARDLLNARHYILIEYYVFRQDETGDFFLKLIEYKAEQGVKVFFLYDGMGAVGITLKNYLKNLKRNGGKCAAFLSPLNYKSILRMNFRNHRKIVVVDGRVCYTGGINIGNEYIGDIIGSTKWVDTHVRFSGDAVYAVEEVFSEDWYFATGEDITDLLHKKHARVGGDINLHVIPSGPDQSSPLIYDTIFSTLSAAEKTIDIITPYLVPDQPIIQTLKNASKRGVKVRILLPGKNNHPFVAAAGRSYYEELVEAGVDIYETRNVMLHAKIIMIDGFWTTLGSANMDARSFRLNFELNVVIYSKKFASNTTDLIDSYFEMASQIELSTLQNKKFINRIFEGVCRTLSPVL</sequence>
<dbReference type="Pfam" id="PF13091">
    <property type="entry name" value="PLDc_2"/>
    <property type="match status" value="2"/>
</dbReference>
<dbReference type="SMART" id="SM00155">
    <property type="entry name" value="PLDc"/>
    <property type="match status" value="2"/>
</dbReference>
<evidence type="ECO:0000256" key="5">
    <source>
        <dbReference type="ARBA" id="ARBA00022692"/>
    </source>
</evidence>
<dbReference type="GO" id="GO:0032049">
    <property type="term" value="P:cardiolipin biosynthetic process"/>
    <property type="evidence" value="ECO:0007669"/>
    <property type="project" value="UniProtKB-UniRule"/>
</dbReference>
<keyword evidence="10" id="KW-0594">Phospholipid biosynthesis</keyword>
<keyword evidence="6" id="KW-0677">Repeat</keyword>
<dbReference type="PANTHER" id="PTHR21248">
    <property type="entry name" value="CARDIOLIPIN SYNTHASE"/>
    <property type="match status" value="1"/>
</dbReference>
<evidence type="ECO:0000256" key="10">
    <source>
        <dbReference type="ARBA" id="ARBA00023209"/>
    </source>
</evidence>
<keyword evidence="9 13" id="KW-0472">Membrane</keyword>
<evidence type="ECO:0000256" key="2">
    <source>
        <dbReference type="ARBA" id="ARBA00022475"/>
    </source>
</evidence>
<evidence type="ECO:0000256" key="1">
    <source>
        <dbReference type="ARBA" id="ARBA00004651"/>
    </source>
</evidence>
<feature type="transmembrane region" description="Helical" evidence="13">
    <location>
        <begin position="36"/>
        <end position="54"/>
    </location>
</feature>
<dbReference type="CDD" id="cd09110">
    <property type="entry name" value="PLDc_CLS_1"/>
    <property type="match status" value="1"/>
</dbReference>
<accession>A0A3D5QC57</accession>